<name>A0A1J6KA89_NICAT</name>
<proteinExistence type="predicted"/>
<dbReference type="EMBL" id="MJEQ01002882">
    <property type="protein sequence ID" value="OIT26294.1"/>
    <property type="molecule type" value="Genomic_DNA"/>
</dbReference>
<keyword evidence="2" id="KW-1185">Reference proteome</keyword>
<dbReference type="SMR" id="A0A1J6KA89"/>
<dbReference type="STRING" id="49451.A0A1J6KA89"/>
<dbReference type="AlphaFoldDB" id="A0A1J6KA89"/>
<reference evidence="1" key="1">
    <citation type="submission" date="2016-11" db="EMBL/GenBank/DDBJ databases">
        <title>The genome of Nicotiana attenuata.</title>
        <authorList>
            <person name="Xu S."/>
            <person name="Brockmoeller T."/>
            <person name="Gaquerel E."/>
            <person name="Navarro A."/>
            <person name="Kuhl H."/>
            <person name="Gase K."/>
            <person name="Ling Z."/>
            <person name="Zhou W."/>
            <person name="Kreitzer C."/>
            <person name="Stanke M."/>
            <person name="Tang H."/>
            <person name="Lyons E."/>
            <person name="Pandey P."/>
            <person name="Pandey S.P."/>
            <person name="Timmermann B."/>
            <person name="Baldwin I.T."/>
        </authorList>
    </citation>
    <scope>NUCLEOTIDE SEQUENCE [LARGE SCALE GENOMIC DNA]</scope>
    <source>
        <strain evidence="1">UT</strain>
    </source>
</reference>
<comment type="caution">
    <text evidence="1">The sequence shown here is derived from an EMBL/GenBank/DDBJ whole genome shotgun (WGS) entry which is preliminary data.</text>
</comment>
<gene>
    <name evidence="1" type="ORF">A4A49_30298</name>
</gene>
<organism evidence="1 2">
    <name type="scientific">Nicotiana attenuata</name>
    <name type="common">Coyote tobacco</name>
    <dbReference type="NCBI Taxonomy" id="49451"/>
    <lineage>
        <taxon>Eukaryota</taxon>
        <taxon>Viridiplantae</taxon>
        <taxon>Streptophyta</taxon>
        <taxon>Embryophyta</taxon>
        <taxon>Tracheophyta</taxon>
        <taxon>Spermatophyta</taxon>
        <taxon>Magnoliopsida</taxon>
        <taxon>eudicotyledons</taxon>
        <taxon>Gunneridae</taxon>
        <taxon>Pentapetalae</taxon>
        <taxon>asterids</taxon>
        <taxon>lamiids</taxon>
        <taxon>Solanales</taxon>
        <taxon>Solanaceae</taxon>
        <taxon>Nicotianoideae</taxon>
        <taxon>Nicotianeae</taxon>
        <taxon>Nicotiana</taxon>
    </lineage>
</organism>
<accession>A0A1J6KA89</accession>
<sequence length="263" mass="30970">MEYNLIKENSIFLYSRKREEGANFNSKSTSTKCKTLPSLHVSSLNCTLSQVLYVTVDTLTFFYGFYRTMHTPDSSSYNRRFQASGMYPQHSYRPANHRPYRPGYYASNYELDRPPGNWHKPPNFIVQLRSRSNHRRISRSELNALIEKLPFAPRNSFVFMKGFIFGSLLYDQWSEALEVIVELWRIRLEGGNLFRPWVKRNVEVSSDKDELTERVKLVFLEKLKGLLLVEGELLQKWENKLDLACDEITKLDKLLKNRNNLRV</sequence>
<dbReference type="Gramene" id="OIT26294">
    <property type="protein sequence ID" value="OIT26294"/>
    <property type="gene ID" value="A4A49_30298"/>
</dbReference>
<evidence type="ECO:0000313" key="2">
    <source>
        <dbReference type="Proteomes" id="UP000187609"/>
    </source>
</evidence>
<dbReference type="Proteomes" id="UP000187609">
    <property type="component" value="Unassembled WGS sequence"/>
</dbReference>
<evidence type="ECO:0000313" key="1">
    <source>
        <dbReference type="EMBL" id="OIT26294.1"/>
    </source>
</evidence>
<protein>
    <submittedName>
        <fullName evidence="1">Uncharacterized protein</fullName>
    </submittedName>
</protein>